<evidence type="ECO:0000313" key="2">
    <source>
        <dbReference type="Proteomes" id="UP000003082"/>
    </source>
</evidence>
<name>B9CZY9_CAMRE</name>
<gene>
    <name evidence="1" type="ORF">CAMRE0001_1297</name>
</gene>
<keyword evidence="2" id="KW-1185">Reference proteome</keyword>
<proteinExistence type="predicted"/>
<organism evidence="1 2">
    <name type="scientific">Campylobacter rectus RM3267</name>
    <dbReference type="NCBI Taxonomy" id="553218"/>
    <lineage>
        <taxon>Bacteria</taxon>
        <taxon>Pseudomonadati</taxon>
        <taxon>Campylobacterota</taxon>
        <taxon>Epsilonproteobacteria</taxon>
        <taxon>Campylobacterales</taxon>
        <taxon>Campylobacteraceae</taxon>
        <taxon>Campylobacter</taxon>
    </lineage>
</organism>
<sequence>MSKFLRSKSNLSPQIQDTSNFRQNLKAQARLKFNPYKPSWTHLNLPCENGAEFDYAR</sequence>
<accession>B9CZY9</accession>
<comment type="caution">
    <text evidence="1">The sequence shown here is derived from an EMBL/GenBank/DDBJ whole genome shotgun (WGS) entry which is preliminary data.</text>
</comment>
<dbReference type="AlphaFoldDB" id="B9CZY9"/>
<dbReference type="EMBL" id="ACFU01000005">
    <property type="protein sequence ID" value="EEF14619.1"/>
    <property type="molecule type" value="Genomic_DNA"/>
</dbReference>
<dbReference type="Proteomes" id="UP000003082">
    <property type="component" value="Unassembled WGS sequence"/>
</dbReference>
<protein>
    <submittedName>
        <fullName evidence="1">Uncharacterized protein</fullName>
    </submittedName>
</protein>
<evidence type="ECO:0000313" key="1">
    <source>
        <dbReference type="EMBL" id="EEF14619.1"/>
    </source>
</evidence>
<reference evidence="1 2" key="1">
    <citation type="submission" date="2008-08" db="EMBL/GenBank/DDBJ databases">
        <authorList>
            <person name="Madupu R."/>
            <person name="Durkin A.S."/>
            <person name="Torralba M."/>
            <person name="Methe B."/>
            <person name="Sutton G.G."/>
            <person name="Strausberg R.L."/>
            <person name="Nelson K.E."/>
        </authorList>
    </citation>
    <scope>NUCLEOTIDE SEQUENCE [LARGE SCALE GENOMIC DNA]</scope>
    <source>
        <strain evidence="1 2">RM3267</strain>
    </source>
</reference>